<feature type="region of interest" description="Disordered" evidence="1">
    <location>
        <begin position="40"/>
        <end position="63"/>
    </location>
</feature>
<reference evidence="4" key="1">
    <citation type="submission" date="2021-01" db="EMBL/GenBank/DDBJ databases">
        <authorList>
            <person name="Corre E."/>
            <person name="Pelletier E."/>
            <person name="Niang G."/>
            <person name="Scheremetjew M."/>
            <person name="Finn R."/>
            <person name="Kale V."/>
            <person name="Holt S."/>
            <person name="Cochrane G."/>
            <person name="Meng A."/>
            <person name="Brown T."/>
            <person name="Cohen L."/>
        </authorList>
    </citation>
    <scope>NUCLEOTIDE SEQUENCE</scope>
    <source>
        <strain evidence="4">RCC1383</strain>
    </source>
</reference>
<dbReference type="Gene3D" id="3.10.129.10">
    <property type="entry name" value="Hotdog Thioesterase"/>
    <property type="match status" value="1"/>
</dbReference>
<dbReference type="PANTHER" id="PTHR43437">
    <property type="entry name" value="HYDROXYACYL-THIOESTER DEHYDRATASE TYPE 2, MITOCHONDRIAL-RELATED"/>
    <property type="match status" value="1"/>
</dbReference>
<dbReference type="Pfam" id="PF01575">
    <property type="entry name" value="MaoC_dehydratas"/>
    <property type="match status" value="1"/>
</dbReference>
<feature type="domain" description="MaoC-like" evidence="3">
    <location>
        <begin position="72"/>
        <end position="164"/>
    </location>
</feature>
<dbReference type="GO" id="GO:0019171">
    <property type="term" value="F:(3R)-hydroxyacyl-[acyl-carrier-protein] dehydratase activity"/>
    <property type="evidence" value="ECO:0007669"/>
    <property type="project" value="TreeGrafter"/>
</dbReference>
<dbReference type="GO" id="GO:0006633">
    <property type="term" value="P:fatty acid biosynthetic process"/>
    <property type="evidence" value="ECO:0007669"/>
    <property type="project" value="TreeGrafter"/>
</dbReference>
<name>A0A7S1MZZ0_9EUKA</name>
<feature type="compositionally biased region" description="Low complexity" evidence="1">
    <location>
        <begin position="180"/>
        <end position="195"/>
    </location>
</feature>
<feature type="region of interest" description="Disordered" evidence="1">
    <location>
        <begin position="178"/>
        <end position="197"/>
    </location>
</feature>
<dbReference type="AlphaFoldDB" id="A0A7S1MZZ0"/>
<keyword evidence="2" id="KW-0732">Signal</keyword>
<dbReference type="GO" id="GO:0005739">
    <property type="term" value="C:mitochondrion"/>
    <property type="evidence" value="ECO:0007669"/>
    <property type="project" value="TreeGrafter"/>
</dbReference>
<dbReference type="PANTHER" id="PTHR43437:SF3">
    <property type="entry name" value="HYDROXYACYL-THIOESTER DEHYDRATASE TYPE 2, MITOCHONDRIAL"/>
    <property type="match status" value="1"/>
</dbReference>
<protein>
    <recommendedName>
        <fullName evidence="3">MaoC-like domain-containing protein</fullName>
    </recommendedName>
</protein>
<feature type="chain" id="PRO_5030732858" description="MaoC-like domain-containing protein" evidence="2">
    <location>
        <begin position="25"/>
        <end position="215"/>
    </location>
</feature>
<feature type="signal peptide" evidence="2">
    <location>
        <begin position="1"/>
        <end position="24"/>
    </location>
</feature>
<dbReference type="InterPro" id="IPR050965">
    <property type="entry name" value="UPF0336/Enoyl-CoA_hydratase"/>
</dbReference>
<evidence type="ECO:0000256" key="2">
    <source>
        <dbReference type="SAM" id="SignalP"/>
    </source>
</evidence>
<accession>A0A7S1MZZ0</accession>
<evidence type="ECO:0000256" key="1">
    <source>
        <dbReference type="SAM" id="MobiDB-lite"/>
    </source>
</evidence>
<evidence type="ECO:0000259" key="3">
    <source>
        <dbReference type="Pfam" id="PF01575"/>
    </source>
</evidence>
<dbReference type="InterPro" id="IPR002539">
    <property type="entry name" value="MaoC-like_dom"/>
</dbReference>
<dbReference type="EMBL" id="HBFZ01001775">
    <property type="protein sequence ID" value="CAD8988400.1"/>
    <property type="molecule type" value="Transcribed_RNA"/>
</dbReference>
<evidence type="ECO:0000313" key="4">
    <source>
        <dbReference type="EMBL" id="CAD8988400.1"/>
    </source>
</evidence>
<dbReference type="SUPFAM" id="SSF54637">
    <property type="entry name" value="Thioesterase/thiol ester dehydrase-isomerase"/>
    <property type="match status" value="1"/>
</dbReference>
<sequence length="215" mass="22551">MLARRSLLIGCWAALDAPLTRVGAWGCFDAIGLGSKAFGGQEGAAKPKRRASSETRGSAPAKPKVAVGDVHEREARFSYAQVREFALLTGDTNPIHSAPTGTEAEARGTCIVPGILCASLFPTIIGSTFPGSLYLDQSLAFKTKVYVGDEVTARLVVTHVEGRRTHFATQCFKRSGHQGASTESASANASSSAMADGDGGDRVLVIEGEARALIR</sequence>
<organism evidence="4">
    <name type="scientific">Phaeocystis cordata</name>
    <dbReference type="NCBI Taxonomy" id="118079"/>
    <lineage>
        <taxon>Eukaryota</taxon>
        <taxon>Haptista</taxon>
        <taxon>Haptophyta</taxon>
        <taxon>Prymnesiophyceae</taxon>
        <taxon>Phaeocystales</taxon>
        <taxon>Phaeocystaceae</taxon>
        <taxon>Phaeocystis</taxon>
    </lineage>
</organism>
<proteinExistence type="predicted"/>
<dbReference type="InterPro" id="IPR029069">
    <property type="entry name" value="HotDog_dom_sf"/>
</dbReference>
<gene>
    <name evidence="4" type="ORF">PCOR1465_LOCUS1189</name>
</gene>